<name>A0ABY5ZE79_9ACTN</name>
<dbReference type="InterPro" id="IPR015590">
    <property type="entry name" value="Aldehyde_DH_dom"/>
</dbReference>
<dbReference type="InterPro" id="IPR016163">
    <property type="entry name" value="Ald_DH_C"/>
</dbReference>
<accession>A0ABY5ZE79</accession>
<proteinExistence type="predicted"/>
<evidence type="ECO:0000256" key="2">
    <source>
        <dbReference type="SAM" id="MobiDB-lite"/>
    </source>
</evidence>
<dbReference type="Proteomes" id="UP001058271">
    <property type="component" value="Chromosome"/>
</dbReference>
<evidence type="ECO:0000256" key="1">
    <source>
        <dbReference type="ARBA" id="ARBA00023002"/>
    </source>
</evidence>
<dbReference type="Gene3D" id="3.40.605.10">
    <property type="entry name" value="Aldehyde Dehydrogenase, Chain A, domain 1"/>
    <property type="match status" value="1"/>
</dbReference>
<dbReference type="SUPFAM" id="SSF53720">
    <property type="entry name" value="ALDH-like"/>
    <property type="match status" value="1"/>
</dbReference>
<dbReference type="InterPro" id="IPR016161">
    <property type="entry name" value="Ald_DH/histidinol_DH"/>
</dbReference>
<dbReference type="PANTHER" id="PTHR43353:SF3">
    <property type="entry name" value="ALDEHYDE DEHYDROGENASE-RELATED"/>
    <property type="match status" value="1"/>
</dbReference>
<dbReference type="Gene3D" id="3.40.309.10">
    <property type="entry name" value="Aldehyde Dehydrogenase, Chain A, domain 2"/>
    <property type="match status" value="1"/>
</dbReference>
<feature type="domain" description="Aldehyde dehydrogenase" evidence="3">
    <location>
        <begin position="9"/>
        <end position="446"/>
    </location>
</feature>
<sequence>MTTIARSVSYHPRTGNHVDGPAESAPAEVETAVAAAVEAFPLVAATPPAIRQAWLEAIARELETKADELCALADEETALGDPRLSGELAKCAASARFYGTVATSGHWVGALVDTVPGPVPTELRRANVSLGPVAVFGASNFPFGFGVLGHDTCSAIAAGCSVVVKAHPAHPRLSFALAELATTVLREVGAPDGTFGLVSGFKAGLALVDAPAITAVAFTGSRRGGLALVDRAVQRERPIPVFAEMGTVNPVVVTPSAAAAGNASAEQVAAGFVASFTLGHGQLCTKPGLLLAPEGSGIAEAVGTLISRVTLGWLLTQGIADSYRDGLARLVDAGATALGEGKEGGETGLAAYPAALRVDLDTLQPGSFLLEECFGPVALVAEYASFDDALAAVARLQPSLAGGVMTSGQDDPDAAAAVETISRQVGRVVADGWPTGVATSWGMHHSGPWPATSRPDASSVGSAALLRFTRPVCFQNVPQAYLPAFLRDDNPWGLPVVRTGR</sequence>
<gene>
    <name evidence="4" type="ORF">Drose_16805</name>
</gene>
<keyword evidence="1" id="KW-0560">Oxidoreductase</keyword>
<reference evidence="4" key="1">
    <citation type="submission" date="2021-04" db="EMBL/GenBank/DDBJ databases">
        <title>Biosynthetic gene clusters of Dactylosporangioum roseum.</title>
        <authorList>
            <person name="Hartkoorn R.C."/>
            <person name="Beaudoing E."/>
            <person name="Hot D."/>
            <person name="Moureu S."/>
        </authorList>
    </citation>
    <scope>NUCLEOTIDE SEQUENCE</scope>
    <source>
        <strain evidence="4">NRRL B-16295</strain>
    </source>
</reference>
<dbReference type="RefSeq" id="WP_260729157.1">
    <property type="nucleotide sequence ID" value="NZ_BAAABS010000028.1"/>
</dbReference>
<dbReference type="PANTHER" id="PTHR43353">
    <property type="entry name" value="SUCCINATE-SEMIALDEHYDE DEHYDROGENASE, MITOCHONDRIAL"/>
    <property type="match status" value="1"/>
</dbReference>
<evidence type="ECO:0000259" key="3">
    <source>
        <dbReference type="Pfam" id="PF00171"/>
    </source>
</evidence>
<evidence type="ECO:0000313" key="5">
    <source>
        <dbReference type="Proteomes" id="UP001058271"/>
    </source>
</evidence>
<keyword evidence="5" id="KW-1185">Reference proteome</keyword>
<dbReference type="Pfam" id="PF00171">
    <property type="entry name" value="Aldedh"/>
    <property type="match status" value="1"/>
</dbReference>
<dbReference type="InterPro" id="IPR016162">
    <property type="entry name" value="Ald_DH_N"/>
</dbReference>
<dbReference type="InterPro" id="IPR050740">
    <property type="entry name" value="Aldehyde_DH_Superfamily"/>
</dbReference>
<dbReference type="EMBL" id="CP073721">
    <property type="protein sequence ID" value="UWZ39727.1"/>
    <property type="molecule type" value="Genomic_DNA"/>
</dbReference>
<organism evidence="4 5">
    <name type="scientific">Dactylosporangium roseum</name>
    <dbReference type="NCBI Taxonomy" id="47989"/>
    <lineage>
        <taxon>Bacteria</taxon>
        <taxon>Bacillati</taxon>
        <taxon>Actinomycetota</taxon>
        <taxon>Actinomycetes</taxon>
        <taxon>Micromonosporales</taxon>
        <taxon>Micromonosporaceae</taxon>
        <taxon>Dactylosporangium</taxon>
    </lineage>
</organism>
<feature type="region of interest" description="Disordered" evidence="2">
    <location>
        <begin position="1"/>
        <end position="24"/>
    </location>
</feature>
<evidence type="ECO:0000313" key="4">
    <source>
        <dbReference type="EMBL" id="UWZ39727.1"/>
    </source>
</evidence>
<protein>
    <submittedName>
        <fullName evidence="4">Aldehyde dehydrogenase family protein</fullName>
    </submittedName>
</protein>